<proteinExistence type="predicted"/>
<sequence>MKPLQTLFLSSLLLGWSIAASAQSLTLSQAESLALQRDAEIARLQQLSLASEDMAVADGQLPDPSLSLGVLNLPTDSFATDQEPMTQFRVGLGQKFPAGDTLALTRRRGEQNAVAQRWMAQDRAHQVRREVRLAWLESLYWKQAQNVYRQDEGLFQQLQEVTQSLYSVGRSKQQDVLRADLELSQLNDRLINARQKEDEARARLARWVGPEAISRELNAALPDLNAPHVGALESALLAHPAVKALDAEVSVSATNAALAQQSYKPSWGVDVGYAWRDGENMDGSARADFFSAAVSVQLPLFTGQRQDRRVAAAARNQEASRSRRLEMLRMMDAEAQVAFSRWRQAQDRGRLYKEQITPQALSQADSALTSYQSDRADFAEVMRAYLTVQKLRLEQLRIDIDGRAALARLDYFFASESPIDSLSFKE</sequence>
<keyword evidence="2" id="KW-0732">Signal</keyword>
<feature type="signal peptide" evidence="2">
    <location>
        <begin position="1"/>
        <end position="22"/>
    </location>
</feature>
<feature type="coiled-coil region" evidence="1">
    <location>
        <begin position="176"/>
        <end position="203"/>
    </location>
</feature>
<evidence type="ECO:0000313" key="4">
    <source>
        <dbReference type="Proteomes" id="UP000000238"/>
    </source>
</evidence>
<dbReference type="Gene3D" id="1.20.1600.10">
    <property type="entry name" value="Outer membrane efflux proteins (OEP)"/>
    <property type="match status" value="1"/>
</dbReference>
<reference evidence="3 4" key="1">
    <citation type="journal article" date="2005" name="Nucleic Acids Res.">
        <title>Genomic blueprint of Hahella chejuensis, a marine microbe producing an algicidal agent.</title>
        <authorList>
            <person name="Jeong H."/>
            <person name="Yim J.H."/>
            <person name="Lee C."/>
            <person name="Choi S.-H."/>
            <person name="Park Y.K."/>
            <person name="Yoon S.H."/>
            <person name="Hur C.-G."/>
            <person name="Kang H.-Y."/>
            <person name="Kim D."/>
            <person name="Lee H.H."/>
            <person name="Park K.H."/>
            <person name="Park S.-H."/>
            <person name="Park H.-S."/>
            <person name="Lee H.K."/>
            <person name="Oh T.K."/>
            <person name="Kim J.F."/>
        </authorList>
    </citation>
    <scope>NUCLEOTIDE SEQUENCE [LARGE SCALE GENOMIC DNA]</scope>
    <source>
        <strain evidence="3 4">KCTC 2396</strain>
    </source>
</reference>
<dbReference type="Proteomes" id="UP000000238">
    <property type="component" value="Chromosome"/>
</dbReference>
<evidence type="ECO:0000256" key="2">
    <source>
        <dbReference type="SAM" id="SignalP"/>
    </source>
</evidence>
<dbReference type="SUPFAM" id="SSF56954">
    <property type="entry name" value="Outer membrane efflux proteins (OEP)"/>
    <property type="match status" value="1"/>
</dbReference>
<keyword evidence="1" id="KW-0175">Coiled coil</keyword>
<organism evidence="3 4">
    <name type="scientific">Hahella chejuensis (strain KCTC 2396)</name>
    <dbReference type="NCBI Taxonomy" id="349521"/>
    <lineage>
        <taxon>Bacteria</taxon>
        <taxon>Pseudomonadati</taxon>
        <taxon>Pseudomonadota</taxon>
        <taxon>Gammaproteobacteria</taxon>
        <taxon>Oceanospirillales</taxon>
        <taxon>Hahellaceae</taxon>
        <taxon>Hahella</taxon>
    </lineage>
</organism>
<dbReference type="PANTHER" id="PTHR30203">
    <property type="entry name" value="OUTER MEMBRANE CATION EFFLUX PROTEIN"/>
    <property type="match status" value="1"/>
</dbReference>
<name>Q2SHT9_HAHCH</name>
<accession>Q2SHT9</accession>
<dbReference type="AlphaFoldDB" id="Q2SHT9"/>
<dbReference type="PANTHER" id="PTHR30203:SF24">
    <property type="entry name" value="BLR4935 PROTEIN"/>
    <property type="match status" value="1"/>
</dbReference>
<dbReference type="KEGG" id="hch:HCH_03018"/>
<dbReference type="RefSeq" id="WP_011396854.1">
    <property type="nucleotide sequence ID" value="NC_007645.1"/>
</dbReference>
<dbReference type="EMBL" id="CP000155">
    <property type="protein sequence ID" value="ABC29785.1"/>
    <property type="molecule type" value="Genomic_DNA"/>
</dbReference>
<feature type="chain" id="PRO_5004215454" evidence="2">
    <location>
        <begin position="23"/>
        <end position="426"/>
    </location>
</feature>
<keyword evidence="4" id="KW-1185">Reference proteome</keyword>
<protein>
    <submittedName>
        <fullName evidence="3">Outer membrane protein</fullName>
    </submittedName>
</protein>
<evidence type="ECO:0000256" key="1">
    <source>
        <dbReference type="SAM" id="Coils"/>
    </source>
</evidence>
<dbReference type="HOGENOM" id="CLU_012817_15_1_6"/>
<dbReference type="STRING" id="349521.HCH_03018"/>
<gene>
    <name evidence="3" type="ordered locus">HCH_03018</name>
</gene>
<dbReference type="InterPro" id="IPR010131">
    <property type="entry name" value="MdtP/NodT-like"/>
</dbReference>
<dbReference type="eggNOG" id="COG1538">
    <property type="taxonomic scope" value="Bacteria"/>
</dbReference>
<evidence type="ECO:0000313" key="3">
    <source>
        <dbReference type="EMBL" id="ABC29785.1"/>
    </source>
</evidence>
<dbReference type="GO" id="GO:0015562">
    <property type="term" value="F:efflux transmembrane transporter activity"/>
    <property type="evidence" value="ECO:0007669"/>
    <property type="project" value="InterPro"/>
</dbReference>
<dbReference type="OrthoDB" id="5607838at2"/>